<feature type="region of interest" description="Disordered" evidence="1">
    <location>
        <begin position="977"/>
        <end position="998"/>
    </location>
</feature>
<name>A0A0G4FWK1_9ALVE</name>
<feature type="compositionally biased region" description="Basic and acidic residues" evidence="1">
    <location>
        <begin position="29"/>
        <end position="38"/>
    </location>
</feature>
<feature type="compositionally biased region" description="Pro residues" evidence="1">
    <location>
        <begin position="366"/>
        <end position="375"/>
    </location>
</feature>
<dbReference type="SUPFAM" id="SSF47769">
    <property type="entry name" value="SAM/Pointed domain"/>
    <property type="match status" value="1"/>
</dbReference>
<feature type="compositionally biased region" description="Basic and acidic residues" evidence="1">
    <location>
        <begin position="711"/>
        <end position="738"/>
    </location>
</feature>
<dbReference type="Pfam" id="PF07647">
    <property type="entry name" value="SAM_2"/>
    <property type="match status" value="1"/>
</dbReference>
<evidence type="ECO:0000313" key="3">
    <source>
        <dbReference type="EMBL" id="CEM19598.1"/>
    </source>
</evidence>
<feature type="region of interest" description="Disordered" evidence="1">
    <location>
        <begin position="1090"/>
        <end position="1130"/>
    </location>
</feature>
<accession>A0A0G4FWK1</accession>
<dbReference type="Gene3D" id="1.25.40.10">
    <property type="entry name" value="Tetratricopeptide repeat domain"/>
    <property type="match status" value="1"/>
</dbReference>
<feature type="region of interest" description="Disordered" evidence="1">
    <location>
        <begin position="2117"/>
        <end position="2159"/>
    </location>
</feature>
<dbReference type="InterPro" id="IPR011990">
    <property type="entry name" value="TPR-like_helical_dom_sf"/>
</dbReference>
<evidence type="ECO:0000256" key="1">
    <source>
        <dbReference type="SAM" id="MobiDB-lite"/>
    </source>
</evidence>
<feature type="compositionally biased region" description="Basic and acidic residues" evidence="1">
    <location>
        <begin position="330"/>
        <end position="340"/>
    </location>
</feature>
<feature type="region of interest" description="Disordered" evidence="1">
    <location>
        <begin position="19"/>
        <end position="47"/>
    </location>
</feature>
<feature type="domain" description="SAM" evidence="2">
    <location>
        <begin position="57"/>
        <end position="120"/>
    </location>
</feature>
<gene>
    <name evidence="3" type="ORF">Cvel_19139</name>
</gene>
<dbReference type="Gene3D" id="1.10.150.50">
    <property type="entry name" value="Transcription Factor, Ets-1"/>
    <property type="match status" value="1"/>
</dbReference>
<dbReference type="SUPFAM" id="SSF52540">
    <property type="entry name" value="P-loop containing nucleoside triphosphate hydrolases"/>
    <property type="match status" value="1"/>
</dbReference>
<protein>
    <recommendedName>
        <fullName evidence="2">SAM domain-containing protein</fullName>
    </recommendedName>
</protein>
<feature type="compositionally biased region" description="Basic and acidic residues" evidence="1">
    <location>
        <begin position="119"/>
        <end position="128"/>
    </location>
</feature>
<sequence length="2196" mass="235072">MRTSTVVVVEKNEANGLGLTAEGGVSDGRGVESVDKGDSPVSTDTSDSDLSAAVSVWSVGEVLKWLKACRLDAFQSLFSEHHITGGDLLDLSAQQLCSMGVLSLGDRKRILKAVGQLRECRERERETDPETAESPLQEDGDRKTRSREFQVDLAVLVASPLVSPTGDGTKVVPKPQRLTHEERRELEAVLREAAEAETEGTTSRGSRLIEGEEREAAAAARTRSSVAFCPSFLVEFASAKAVEDTVAKGARVLHLSCEGTEEGCGVILEDQLSSWGSSAVFSFRRFQELLQGSPQTGPLTSPSSPAPLSADSDGGSSSRCTRGGGGWGGRDAEKERESGHSRGTTRSGDETVTCCEGDDRLTPHSLVPPAPPVGPPRGALAGNGEDLSLSVSSAGGSDASCSEVLSSRLHGTVKKNRTTGLECLVLAHSVPSEEGLLQIFKAGVSVVIACGIPERREAEEECESALFSLHLSRHLERGLGHVSAVRAAFEESHWSSELFVYTWVGGRGEGAVKLFKLQRDIPLENLQVSPLLRHTHRKHTRSSGLGSSLSSTSWESRGASGKELEMFTCFEALRDVRGSPVVELRGPPGVGKSMVARAVVRYAHSRSWFRDGVALVDAFGLRSLGALSGAVCAVTGEEEDYEEGITLIPRLRGERLLSIDNVDALVAEAPGSFRCWIATLTSRAPSVRVLLSLCETVGEASPSSSSAPSECFEKASGVREESQREQRSHLRAREGEKGRRDFGERGVLVKRVCVGPWKPTAPPVSGASLSCVSDAFSDSSREFRSLSPLSLLRDAPHFSEQAAAVILAAASQPCAGVGEGCEGGQTPLSERVLQRAQDTGLIARMDDLSSQGALSFSFHPSVREFLQKVNDRRNSQALPASHSHRVTISDVNWPTCSPFTLRPFAEALDPSEEDPALEALCDHVASVLEACSALSSTEAPLHDLISCEEGEGGENGMNSDLKRDTVFSILLSALTESAGSPEKDNAETMGPPVPSSSSFVASACRETEAETENERSGKVRAAFLYERERGAVEAVLQNENAVRLFPHSLLSLCQKGCNVFQRRLAPSDRVHLYERALVLTLFRAAATIAPPSDLPPPHTDADSPDFAQGQAVDREKERSALSPHSSARREVDSRASLSTLLAACWTRVAAFQQPADCKPACLSTVAWESLLQMRDAMMRRRVPLFSQRTAEKFRVEPRGGSRQSSSFHRLLSEKLSQVAMHHRDTVCQRLEAEIASLACGLAKDGGGEGCMEQGREKTVEGGVSVAVQQLDLLASPARAEGQKKEGREGVFFHSDSAGIVLPPPPLEWLTGRPGSRPWSDGGEGGGVKITAEILLELAKAQTDAGEPSLALSIVNLANTLWESEQIPETPVISTKSSHTPATSATAREQVFSSILQIGDLRRHAESVSLLGHLSVETCVKSADSSHACFLRALALLRAAGVAALDLRRHLDGVADLTLWRAVLRSLLRSLADEICAAHHTVALSELRRATDTSSLWSALKQIDEAVKLQESVGGGVEWSGLHRKGVALLRGGSGDAEAARRCLADALRAARRAGEGGPGLLGSACVKMDLSVALRVLGRSEAAVLQIHRALETRRNLLPERHPLVSASALRVGETLLSMGRGKEALPFLREADEAHSLHLQVFRNEAAELRQIPSLFQEGQKSVCGRFRKGRGSLAREAACTSGYSGILLGRCLVSLAGEFVPGLPTQSLVGSLEGDGDTVKKEEMLQEAISVLRRSVTTLHAVLPSAGDALGQSRAASNGGAAAGQDVDSLALGSARVLLGQCLLLCGDVKTGLDVLREAHADLSCLASEWALEFHSGTQQQQCEWDSPAPTGRFRTLFGIPQQRKVALGSKHNSSSRHGRCKLPPRSSDRRSKLPPQSWYEEVRAQLCRACFLIGVGLRQRGSEGEDEEKGEGDHSRRGVDGISLEGEKQLRGCSEWRFCFERAANVLGCIQAETRSTSGGEGTPIPLSPQQVAALHCALATDAEGSRLTHARSAVVASSIAVHSDSRPSCEETGRLRRICGARSGQMGQGWEEECGGGSRSRWGLSVSTFGRRLSLATDSLHLQVRDGSTPLWLDRPAPSPSSTCGPPSPCSSLYSSAVSPLFPPTRAVCWGGTEKERDRQRTGGAQRGLLDGRNRKDKNGKEEGGDEPEHRGKTKTVASDRAIWCRLLGPLECRRLDSAESAGTFSCDSVVT</sequence>
<dbReference type="SUPFAM" id="SSF48452">
    <property type="entry name" value="TPR-like"/>
    <property type="match status" value="1"/>
</dbReference>
<organism evidence="3">
    <name type="scientific">Chromera velia CCMP2878</name>
    <dbReference type="NCBI Taxonomy" id="1169474"/>
    <lineage>
        <taxon>Eukaryota</taxon>
        <taxon>Sar</taxon>
        <taxon>Alveolata</taxon>
        <taxon>Colpodellida</taxon>
        <taxon>Chromeraceae</taxon>
        <taxon>Chromera</taxon>
    </lineage>
</organism>
<feature type="region of interest" description="Disordered" evidence="1">
    <location>
        <begin position="292"/>
        <end position="391"/>
    </location>
</feature>
<feature type="compositionally biased region" description="Low complexity" evidence="1">
    <location>
        <begin position="296"/>
        <end position="321"/>
    </location>
</feature>
<dbReference type="EMBL" id="CDMZ01000693">
    <property type="protein sequence ID" value="CEM19598.1"/>
    <property type="molecule type" value="Genomic_DNA"/>
</dbReference>
<reference evidence="3" key="1">
    <citation type="submission" date="2014-11" db="EMBL/GenBank/DDBJ databases">
        <authorList>
            <person name="Otto D Thomas"/>
            <person name="Naeem Raeece"/>
        </authorList>
    </citation>
    <scope>NUCLEOTIDE SEQUENCE</scope>
</reference>
<feature type="region of interest" description="Disordered" evidence="1">
    <location>
        <begin position="2074"/>
        <end position="2093"/>
    </location>
</feature>
<feature type="compositionally biased region" description="Basic and acidic residues" evidence="1">
    <location>
        <begin position="1914"/>
        <end position="1924"/>
    </location>
</feature>
<feature type="compositionally biased region" description="Basic and acidic residues" evidence="1">
    <location>
        <begin position="2134"/>
        <end position="2155"/>
    </location>
</feature>
<dbReference type="InterPro" id="IPR013761">
    <property type="entry name" value="SAM/pointed_sf"/>
</dbReference>
<feature type="region of interest" description="Disordered" evidence="1">
    <location>
        <begin position="1904"/>
        <end position="1924"/>
    </location>
</feature>
<feature type="region of interest" description="Disordered" evidence="1">
    <location>
        <begin position="699"/>
        <end position="738"/>
    </location>
</feature>
<feature type="compositionally biased region" description="Low complexity" evidence="1">
    <location>
        <begin position="699"/>
        <end position="710"/>
    </location>
</feature>
<dbReference type="InterPro" id="IPR001660">
    <property type="entry name" value="SAM"/>
</dbReference>
<feature type="region of interest" description="Disordered" evidence="1">
    <location>
        <begin position="119"/>
        <end position="146"/>
    </location>
</feature>
<dbReference type="VEuPathDB" id="CryptoDB:Cvel_19139"/>
<dbReference type="CDD" id="cd09487">
    <property type="entry name" value="SAM_superfamily"/>
    <property type="match status" value="1"/>
</dbReference>
<proteinExistence type="predicted"/>
<dbReference type="InterPro" id="IPR027417">
    <property type="entry name" value="P-loop_NTPase"/>
</dbReference>
<dbReference type="SMART" id="SM00454">
    <property type="entry name" value="SAM"/>
    <property type="match status" value="1"/>
</dbReference>
<feature type="compositionally biased region" description="Basic residues" evidence="1">
    <location>
        <begin position="1856"/>
        <end position="1865"/>
    </location>
</feature>
<feature type="region of interest" description="Disordered" evidence="1">
    <location>
        <begin position="1850"/>
        <end position="1877"/>
    </location>
</feature>
<evidence type="ECO:0000259" key="2">
    <source>
        <dbReference type="PROSITE" id="PS50105"/>
    </source>
</evidence>
<dbReference type="PROSITE" id="PS50105">
    <property type="entry name" value="SAM_DOMAIN"/>
    <property type="match status" value="1"/>
</dbReference>